<keyword evidence="2" id="KW-1185">Reference proteome</keyword>
<evidence type="ECO:0000313" key="2">
    <source>
        <dbReference type="Proteomes" id="UP000275225"/>
    </source>
</evidence>
<accession>A0A3N6Z4Z0</accession>
<gene>
    <name evidence="1" type="ORF">EHW97_14940</name>
</gene>
<proteinExistence type="predicted"/>
<comment type="caution">
    <text evidence="1">The sequence shown here is derived from an EMBL/GenBank/DDBJ whole genome shotgun (WGS) entry which is preliminary data.</text>
</comment>
<protein>
    <submittedName>
        <fullName evidence="1">Uncharacterized protein</fullName>
    </submittedName>
</protein>
<dbReference type="RefSeq" id="WP_124237969.1">
    <property type="nucleotide sequence ID" value="NZ_JBHUFI010000010.1"/>
</dbReference>
<dbReference type="AlphaFoldDB" id="A0A3N6Z4Z0"/>
<dbReference type="EMBL" id="RQJX01000029">
    <property type="protein sequence ID" value="RQN01987.1"/>
    <property type="molecule type" value="Genomic_DNA"/>
</dbReference>
<dbReference type="OrthoDB" id="3554985at2"/>
<dbReference type="Proteomes" id="UP000275225">
    <property type="component" value="Unassembled WGS sequence"/>
</dbReference>
<evidence type="ECO:0000313" key="1">
    <source>
        <dbReference type="EMBL" id="RQN01987.1"/>
    </source>
</evidence>
<organism evidence="1 2">
    <name type="scientific">Aeromicrobium camelliae</name>
    <dbReference type="NCBI Taxonomy" id="1538144"/>
    <lineage>
        <taxon>Bacteria</taxon>
        <taxon>Bacillati</taxon>
        <taxon>Actinomycetota</taxon>
        <taxon>Actinomycetes</taxon>
        <taxon>Propionibacteriales</taxon>
        <taxon>Nocardioidaceae</taxon>
        <taxon>Aeromicrobium</taxon>
    </lineage>
</organism>
<sequence length="205" mass="21107">MRTTPVVTVNGSTAAGTVDATMTNITDTRNPWWGAGEAIILLSNFGMDVSCHAASSEIEVNVGAGVSPGSVIGVIENGAFPDCTTWGPLGLAVSMSWNASHITVREHPYLAGDPIPVDVHLDARVVGVGCDFDIQGSLRGTLFPGDATHDGYLRLEPGYDAVVTRAGSSGSSCGGEWWEGDLLEAAHGTFAINTSGPGAGLINHS</sequence>
<reference evidence="1 2" key="1">
    <citation type="submission" date="2018-11" db="EMBL/GenBank/DDBJ databases">
        <authorList>
            <person name="Li F."/>
        </authorList>
    </citation>
    <scope>NUCLEOTIDE SEQUENCE [LARGE SCALE GENOMIC DNA]</scope>
    <source>
        <strain evidence="1 2">YS17T</strain>
    </source>
</reference>
<name>A0A3N6Z4Z0_9ACTN</name>